<dbReference type="RefSeq" id="XP_001319088.1">
    <property type="nucleotide sequence ID" value="XM_001319053.1"/>
</dbReference>
<sequence length="310" mass="35147">MFCFLSFFTASIRNKRMKLERSRFGNCTYLDQDYLDTVDLYGLTIKAGECYELMFYSYAAAGDSDFEVDLYKLTGTQTPYKTVKNPIYINNPYMVLLEEENEPDAAFWASVRCADKDKECKVQFIPQVYISYLAEEKDYNAEIYLTSAKSGKIEKSAKNSTIVEFFISKNTYKIVSEPKDKVNFYKFDRYAVQDTPIENNEIEFTGFATTYGRPKSEEEMVLTFTYETTKEGDKLLFPEVTGWIPQRADAFTIDDLKNEDSSKDEEPSKKKLSGGAIAGIVIACVVVGAVVGVLVWFFVCKGSSKVAPAP</sequence>
<accession>A2EKF7</accession>
<keyword evidence="3" id="KW-1185">Reference proteome</keyword>
<dbReference type="InParanoid" id="A2EKF7"/>
<evidence type="ECO:0000256" key="1">
    <source>
        <dbReference type="SAM" id="Phobius"/>
    </source>
</evidence>
<dbReference type="Proteomes" id="UP000001542">
    <property type="component" value="Unassembled WGS sequence"/>
</dbReference>
<gene>
    <name evidence="2" type="ORF">TVAG_340430</name>
</gene>
<evidence type="ECO:0000313" key="2">
    <source>
        <dbReference type="EMBL" id="EAY06865.1"/>
    </source>
</evidence>
<dbReference type="VEuPathDB" id="TrichDB:TVAGG3_0979660"/>
<dbReference type="EMBL" id="DS113413">
    <property type="protein sequence ID" value="EAY06865.1"/>
    <property type="molecule type" value="Genomic_DNA"/>
</dbReference>
<proteinExistence type="predicted"/>
<keyword evidence="1" id="KW-1133">Transmembrane helix</keyword>
<dbReference type="KEGG" id="tva:4764747"/>
<evidence type="ECO:0000313" key="3">
    <source>
        <dbReference type="Proteomes" id="UP000001542"/>
    </source>
</evidence>
<reference evidence="2" key="2">
    <citation type="journal article" date="2007" name="Science">
        <title>Draft genome sequence of the sexually transmitted pathogen Trichomonas vaginalis.</title>
        <authorList>
            <person name="Carlton J.M."/>
            <person name="Hirt R.P."/>
            <person name="Silva J.C."/>
            <person name="Delcher A.L."/>
            <person name="Schatz M."/>
            <person name="Zhao Q."/>
            <person name="Wortman J.R."/>
            <person name="Bidwell S.L."/>
            <person name="Alsmark U.C.M."/>
            <person name="Besteiro S."/>
            <person name="Sicheritz-Ponten T."/>
            <person name="Noel C.J."/>
            <person name="Dacks J.B."/>
            <person name="Foster P.G."/>
            <person name="Simillion C."/>
            <person name="Van de Peer Y."/>
            <person name="Miranda-Saavedra D."/>
            <person name="Barton G.J."/>
            <person name="Westrop G.D."/>
            <person name="Mueller S."/>
            <person name="Dessi D."/>
            <person name="Fiori P.L."/>
            <person name="Ren Q."/>
            <person name="Paulsen I."/>
            <person name="Zhang H."/>
            <person name="Bastida-Corcuera F.D."/>
            <person name="Simoes-Barbosa A."/>
            <person name="Brown M.T."/>
            <person name="Hayes R.D."/>
            <person name="Mukherjee M."/>
            <person name="Okumura C.Y."/>
            <person name="Schneider R."/>
            <person name="Smith A.J."/>
            <person name="Vanacova S."/>
            <person name="Villalvazo M."/>
            <person name="Haas B.J."/>
            <person name="Pertea M."/>
            <person name="Feldblyum T.V."/>
            <person name="Utterback T.R."/>
            <person name="Shu C.L."/>
            <person name="Osoegawa K."/>
            <person name="de Jong P.J."/>
            <person name="Hrdy I."/>
            <person name="Horvathova L."/>
            <person name="Zubacova Z."/>
            <person name="Dolezal P."/>
            <person name="Malik S.B."/>
            <person name="Logsdon J.M. Jr."/>
            <person name="Henze K."/>
            <person name="Gupta A."/>
            <person name="Wang C.C."/>
            <person name="Dunne R.L."/>
            <person name="Upcroft J.A."/>
            <person name="Upcroft P."/>
            <person name="White O."/>
            <person name="Salzberg S.L."/>
            <person name="Tang P."/>
            <person name="Chiu C.-H."/>
            <person name="Lee Y.-S."/>
            <person name="Embley T.M."/>
            <person name="Coombs G.H."/>
            <person name="Mottram J.C."/>
            <person name="Tachezy J."/>
            <person name="Fraser-Liggett C.M."/>
            <person name="Johnson P.J."/>
        </authorList>
    </citation>
    <scope>NUCLEOTIDE SEQUENCE [LARGE SCALE GENOMIC DNA]</scope>
    <source>
        <strain evidence="2">G3</strain>
    </source>
</reference>
<name>A2EKF7_TRIV3</name>
<protein>
    <submittedName>
        <fullName evidence="2">Uncharacterized protein</fullName>
    </submittedName>
</protein>
<keyword evidence="1" id="KW-0812">Transmembrane</keyword>
<reference evidence="2" key="1">
    <citation type="submission" date="2006-10" db="EMBL/GenBank/DDBJ databases">
        <authorList>
            <person name="Amadeo P."/>
            <person name="Zhao Q."/>
            <person name="Wortman J."/>
            <person name="Fraser-Liggett C."/>
            <person name="Carlton J."/>
        </authorList>
    </citation>
    <scope>NUCLEOTIDE SEQUENCE</scope>
    <source>
        <strain evidence="2">G3</strain>
    </source>
</reference>
<organism evidence="2 3">
    <name type="scientific">Trichomonas vaginalis (strain ATCC PRA-98 / G3)</name>
    <dbReference type="NCBI Taxonomy" id="412133"/>
    <lineage>
        <taxon>Eukaryota</taxon>
        <taxon>Metamonada</taxon>
        <taxon>Parabasalia</taxon>
        <taxon>Trichomonadida</taxon>
        <taxon>Trichomonadidae</taxon>
        <taxon>Trichomonas</taxon>
    </lineage>
</organism>
<feature type="transmembrane region" description="Helical" evidence="1">
    <location>
        <begin position="276"/>
        <end position="299"/>
    </location>
</feature>
<dbReference type="AlphaFoldDB" id="A2EKF7"/>
<dbReference type="VEuPathDB" id="TrichDB:TVAG_340430"/>
<dbReference type="PANTHER" id="PTHR16861:SF4">
    <property type="entry name" value="SH3 DOMAIN PROTEIN (AFU_ORTHOLOGUE AFUA_1G13610)"/>
    <property type="match status" value="1"/>
</dbReference>
<dbReference type="PANTHER" id="PTHR16861">
    <property type="entry name" value="GLYCOPROTEIN 38"/>
    <property type="match status" value="1"/>
</dbReference>
<keyword evidence="1" id="KW-0472">Membrane</keyword>